<dbReference type="InterPro" id="IPR000884">
    <property type="entry name" value="TSP1_rpt"/>
</dbReference>
<dbReference type="Pfam" id="PF19236">
    <property type="entry name" value="ADAMTS_CR_3"/>
    <property type="match status" value="1"/>
</dbReference>
<evidence type="ECO:0000256" key="1">
    <source>
        <dbReference type="ARBA" id="ARBA00004613"/>
    </source>
</evidence>
<dbReference type="GO" id="GO:0005576">
    <property type="term" value="C:extracellular region"/>
    <property type="evidence" value="ECO:0007669"/>
    <property type="project" value="UniProtKB-SubCell"/>
</dbReference>
<keyword evidence="9" id="KW-1185">Reference proteome</keyword>
<dbReference type="OrthoDB" id="10062690at2759"/>
<feature type="domain" description="PLAC" evidence="7">
    <location>
        <begin position="1388"/>
        <end position="1425"/>
    </location>
</feature>
<feature type="compositionally biased region" description="Low complexity" evidence="5">
    <location>
        <begin position="634"/>
        <end position="646"/>
    </location>
</feature>
<feature type="signal peptide" evidence="6">
    <location>
        <begin position="1"/>
        <end position="21"/>
    </location>
</feature>
<dbReference type="Gene3D" id="2.20.100.10">
    <property type="entry name" value="Thrombospondin type-1 (TSP1) repeat"/>
    <property type="match status" value="7"/>
</dbReference>
<dbReference type="InterPro" id="IPR045371">
    <property type="entry name" value="ADAMTS_CR_3"/>
</dbReference>
<dbReference type="PANTHER" id="PTHR13723">
    <property type="entry name" value="ADAMTS A DISINTEGRIN AND METALLOPROTEASE WITH THROMBOSPONDIN MOTIFS PROTEASE"/>
    <property type="match status" value="1"/>
</dbReference>
<name>A0A8C5WIS1_9ANUR</name>
<feature type="compositionally biased region" description="Low complexity" evidence="5">
    <location>
        <begin position="132"/>
        <end position="146"/>
    </location>
</feature>
<dbReference type="PROSITE" id="PS50092">
    <property type="entry name" value="TSP1"/>
    <property type="match status" value="6"/>
</dbReference>
<dbReference type="Gene3D" id="2.60.120.830">
    <property type="match status" value="1"/>
</dbReference>
<dbReference type="SMART" id="SM00209">
    <property type="entry name" value="TSP1"/>
    <property type="match status" value="7"/>
</dbReference>
<keyword evidence="4" id="KW-0677">Repeat</keyword>
<dbReference type="InterPro" id="IPR010294">
    <property type="entry name" value="ADAMTS_spacer1"/>
</dbReference>
<dbReference type="PANTHER" id="PTHR13723:SF144">
    <property type="entry name" value="ADAMTS-LIKE PROTEIN 4"/>
    <property type="match status" value="1"/>
</dbReference>
<dbReference type="PROSITE" id="PS50900">
    <property type="entry name" value="PLAC"/>
    <property type="match status" value="1"/>
</dbReference>
<comment type="subcellular location">
    <subcellularLocation>
        <location evidence="1">Secreted</location>
    </subcellularLocation>
</comment>
<feature type="region of interest" description="Disordered" evidence="5">
    <location>
        <begin position="305"/>
        <end position="417"/>
    </location>
</feature>
<dbReference type="Proteomes" id="UP000694569">
    <property type="component" value="Unplaced"/>
</dbReference>
<dbReference type="Ensembl" id="ENSLLET00000043099.1">
    <property type="protein sequence ID" value="ENSLLEP00000041436.1"/>
    <property type="gene ID" value="ENSLLEG00000026357.1"/>
</dbReference>
<dbReference type="GO" id="GO:0030198">
    <property type="term" value="P:extracellular matrix organization"/>
    <property type="evidence" value="ECO:0007669"/>
    <property type="project" value="TreeGrafter"/>
</dbReference>
<feature type="chain" id="PRO_5034215153" evidence="6">
    <location>
        <begin position="22"/>
        <end position="1432"/>
    </location>
</feature>
<organism evidence="8 9">
    <name type="scientific">Leptobrachium leishanense</name>
    <name type="common">Leishan spiny toad</name>
    <dbReference type="NCBI Taxonomy" id="445787"/>
    <lineage>
        <taxon>Eukaryota</taxon>
        <taxon>Metazoa</taxon>
        <taxon>Chordata</taxon>
        <taxon>Craniata</taxon>
        <taxon>Vertebrata</taxon>
        <taxon>Euteleostomi</taxon>
        <taxon>Amphibia</taxon>
        <taxon>Batrachia</taxon>
        <taxon>Anura</taxon>
        <taxon>Pelobatoidea</taxon>
        <taxon>Megophryidae</taxon>
        <taxon>Leptobrachium</taxon>
    </lineage>
</organism>
<feature type="compositionally biased region" description="Polar residues" evidence="5">
    <location>
        <begin position="350"/>
        <end position="365"/>
    </location>
</feature>
<reference evidence="8" key="1">
    <citation type="submission" date="2025-08" db="UniProtKB">
        <authorList>
            <consortium name="Ensembl"/>
        </authorList>
    </citation>
    <scope>IDENTIFICATION</scope>
</reference>
<keyword evidence="3 6" id="KW-0732">Signal</keyword>
<evidence type="ECO:0000259" key="7">
    <source>
        <dbReference type="PROSITE" id="PS50900"/>
    </source>
</evidence>
<feature type="region of interest" description="Disordered" evidence="5">
    <location>
        <begin position="439"/>
        <end position="458"/>
    </location>
</feature>
<dbReference type="Pfam" id="PF00090">
    <property type="entry name" value="TSP_1"/>
    <property type="match status" value="1"/>
</dbReference>
<evidence type="ECO:0000256" key="3">
    <source>
        <dbReference type="ARBA" id="ARBA00022729"/>
    </source>
</evidence>
<evidence type="ECO:0000256" key="2">
    <source>
        <dbReference type="ARBA" id="ARBA00022525"/>
    </source>
</evidence>
<dbReference type="GO" id="GO:0006508">
    <property type="term" value="P:proteolysis"/>
    <property type="evidence" value="ECO:0007669"/>
    <property type="project" value="TreeGrafter"/>
</dbReference>
<dbReference type="GeneTree" id="ENSGT00940000161136"/>
<evidence type="ECO:0000313" key="9">
    <source>
        <dbReference type="Proteomes" id="UP000694569"/>
    </source>
</evidence>
<sequence length="1432" mass="160587">MFPCGFLLLLLSLMVAQICRGGTELPKRTSRQALEEGATENKISGTWSPWSSWSTCSQTCGLGILERTRSCLAPYQHVPWVPMAEPGPPIIQVQPQPPFNNERANSFPFGGARPSYSLHTDGEIAAPLTDLFSPRNPSSSRYNPFNRHTRQETLQSGLQPPYQRRDQPTYQRPTSSRARSALRQHESAWQPAPLDAPPVHDGLVASNPISGYRNRQQDVPSTSSRRNQSRHDDLSQSWPFFPDSIPLLKPDNWEDQSAGRASPVLTPTKESRYSRRSRVRNPIKPGKYGYGRVPFALPLHRDKEDAQRFKRHHDPLVDGTTPPPRREKQKNLRPTLHSSSEDTDAHSSESPDQASDQRSSPSKQRSSFHRKQKKTALPQRLSWPQELGGLEQTDLEDSSEHDVQVNKNEDSSEELHEQRVKYKNTDINHSFLVFSPAHQKDSMKHGHRNSHSNPTPVHQDYQPYSEFRKKMKIQVSNTRSSAPTAESYHGHRPVVGQKIPSTQTSAIKRSEKHKVHTHPDEDWDVAADRLKILPAPSSYRNHEDQPFVEKNEETLKILKSKQISTVKPVQKRLVGHRVDVPLKLFEGLIQGKERSLHSQNVQPLNAPDTTRTEITNGEEDQHKYTSLSHSNLPRSRSQRQSMYRQSPDSSRMFQSLFKDNPPVHRPVQADPWSPLGTDPAMQNERTQEMVPGLHQSHDLSRYNLYNPGSEEFHCVGEQKQYKPCNQEPCPAGQPDSRTQQCATFNNQEFMGRLYQWEAFTEVMGSQRCALNCRPAGYRFYVRHTERVQDGTPCDAGSSDICVGGQCLSPGCDGILGSNSTLDTCGVCGGDGSTCKYITGTFKDTNVPIGYHKILEIPKGATQISVRELKWSPNYLALRSRTGKPIINANWVVDPPGKYEAGGTVFVYTQPGREEQEGEAFTAPGPTTEALDVYMIFQQDNPGVSFQFFISSPPSLENTGSVPNLPQQEYGALRSISSSDPLPLPNTRAQPIEERIAVAAPQVRPPPQRPAGTLQRNIRIPPLPAPPVHYWPGQPEFFWKRVANTPCSVTCGKGFWYPVFQCVSRSSLEEVEEDECDPSSKPFAQEEACNTQPCPAFWDAGNWSVCSQTCGNGIQHRQVLCRQMYANRTTMVHPQRCSNLVKPNVTQTCQLRICSHWEIQSNWTTCSVMCGVGQKTRHVRCISNQGDIVSEGECSNRLRPRTNEACDMGPCVRSWFHNDWSPTCSSECGPGIQRRSVFCLSSSPADESQDGCTGSKPSDMRVCNSGPCERTVRWYTGPWSQCSADCDEGSQRRDVICVSKTGTEFNITDSSECAHLEKPVSLQSCTAGPCGSRWFTSPWSTCSQSCLGGVQTREVQCLAADKSFSQLCDQDTKPDDRRVCNTQPCSAVLDENCRDRYHNCAVVVQARLCVYAYYKQACCSSCSHAQQRTPDSR</sequence>
<keyword evidence="2" id="KW-0964">Secreted</keyword>
<accession>A0A8C5WIS1</accession>
<dbReference type="GO" id="GO:0004222">
    <property type="term" value="F:metalloendopeptidase activity"/>
    <property type="evidence" value="ECO:0007669"/>
    <property type="project" value="TreeGrafter"/>
</dbReference>
<dbReference type="FunFam" id="2.20.100.10:FF:000005">
    <property type="entry name" value="ADAM metallopeptidase with thrombospondin type 1 motif 9"/>
    <property type="match status" value="2"/>
</dbReference>
<evidence type="ECO:0000313" key="8">
    <source>
        <dbReference type="Ensembl" id="ENSLLEP00000041436.1"/>
    </source>
</evidence>
<feature type="compositionally biased region" description="Polar residues" evidence="5">
    <location>
        <begin position="168"/>
        <end position="178"/>
    </location>
</feature>
<evidence type="ECO:0000256" key="6">
    <source>
        <dbReference type="SAM" id="SignalP"/>
    </source>
</evidence>
<gene>
    <name evidence="8" type="primary">ADAMTSL4</name>
</gene>
<evidence type="ECO:0000256" key="5">
    <source>
        <dbReference type="SAM" id="MobiDB-lite"/>
    </source>
</evidence>
<dbReference type="InterPro" id="IPR036383">
    <property type="entry name" value="TSP1_rpt_sf"/>
</dbReference>
<reference evidence="8" key="2">
    <citation type="submission" date="2025-09" db="UniProtKB">
        <authorList>
            <consortium name="Ensembl"/>
        </authorList>
    </citation>
    <scope>IDENTIFICATION</scope>
</reference>
<evidence type="ECO:0000256" key="4">
    <source>
        <dbReference type="ARBA" id="ARBA00022737"/>
    </source>
</evidence>
<feature type="compositionally biased region" description="Basic and acidic residues" evidence="5">
    <location>
        <begin position="339"/>
        <end position="349"/>
    </location>
</feature>
<dbReference type="GO" id="GO:0031012">
    <property type="term" value="C:extracellular matrix"/>
    <property type="evidence" value="ECO:0007669"/>
    <property type="project" value="TreeGrafter"/>
</dbReference>
<proteinExistence type="predicted"/>
<feature type="region of interest" description="Disordered" evidence="5">
    <location>
        <begin position="128"/>
        <end position="292"/>
    </location>
</feature>
<feature type="region of interest" description="Disordered" evidence="5">
    <location>
        <begin position="88"/>
        <end position="115"/>
    </location>
</feature>
<dbReference type="InterPro" id="IPR050439">
    <property type="entry name" value="ADAMTS_ADAMTS-like"/>
</dbReference>
<dbReference type="InterPro" id="IPR010909">
    <property type="entry name" value="PLAC"/>
</dbReference>
<feature type="compositionally biased region" description="Polar residues" evidence="5">
    <location>
        <begin position="207"/>
        <end position="226"/>
    </location>
</feature>
<feature type="region of interest" description="Disordered" evidence="5">
    <location>
        <begin position="596"/>
        <end position="680"/>
    </location>
</feature>
<dbReference type="Pfam" id="PF05986">
    <property type="entry name" value="ADAMTS_spacer1"/>
    <property type="match status" value="1"/>
</dbReference>
<feature type="compositionally biased region" description="Polar residues" evidence="5">
    <location>
        <begin position="624"/>
        <end position="633"/>
    </location>
</feature>
<dbReference type="Pfam" id="PF19030">
    <property type="entry name" value="TSP1_ADAMTS"/>
    <property type="match status" value="6"/>
</dbReference>
<dbReference type="Pfam" id="PF08686">
    <property type="entry name" value="PLAC"/>
    <property type="match status" value="1"/>
</dbReference>
<feature type="compositionally biased region" description="Basic and acidic residues" evidence="5">
    <location>
        <begin position="398"/>
        <end position="417"/>
    </location>
</feature>
<protein>
    <submittedName>
        <fullName evidence="8">ADAMTS like 4</fullName>
    </submittedName>
</protein>
<dbReference type="FunFam" id="2.60.120.830:FF:000001">
    <property type="entry name" value="A disintegrin and metalloproteinase with thrombospondin motifs 1"/>
    <property type="match status" value="1"/>
</dbReference>
<feature type="compositionally biased region" description="Polar residues" evidence="5">
    <location>
        <begin position="597"/>
        <end position="615"/>
    </location>
</feature>
<dbReference type="SUPFAM" id="SSF82895">
    <property type="entry name" value="TSP-1 type 1 repeat"/>
    <property type="match status" value="7"/>
</dbReference>